<evidence type="ECO:0000313" key="1">
    <source>
        <dbReference type="EMBL" id="GGW91889.1"/>
    </source>
</evidence>
<keyword evidence="2" id="KW-1185">Reference proteome</keyword>
<dbReference type="RefSeq" id="WP_189407657.1">
    <property type="nucleotide sequence ID" value="NZ_BMXP01000008.1"/>
</dbReference>
<dbReference type="EMBL" id="BMXP01000008">
    <property type="protein sequence ID" value="GGW91889.1"/>
    <property type="molecule type" value="Genomic_DNA"/>
</dbReference>
<dbReference type="InterPro" id="IPR007263">
    <property type="entry name" value="DCC1-like"/>
</dbReference>
<dbReference type="PANTHER" id="PTHR34290:SF2">
    <property type="entry name" value="OS04G0668800 PROTEIN"/>
    <property type="match status" value="1"/>
</dbReference>
<dbReference type="GO" id="GO:0015035">
    <property type="term" value="F:protein-disulfide reductase activity"/>
    <property type="evidence" value="ECO:0007669"/>
    <property type="project" value="InterPro"/>
</dbReference>
<evidence type="ECO:0000313" key="2">
    <source>
        <dbReference type="Proteomes" id="UP000631300"/>
    </source>
</evidence>
<dbReference type="InterPro" id="IPR044691">
    <property type="entry name" value="DCC1_Trx"/>
</dbReference>
<reference evidence="1" key="1">
    <citation type="journal article" date="2014" name="Int. J. Syst. Evol. Microbiol.">
        <title>Complete genome sequence of Corynebacterium casei LMG S-19264T (=DSM 44701T), isolated from a smear-ripened cheese.</title>
        <authorList>
            <consortium name="US DOE Joint Genome Institute (JGI-PGF)"/>
            <person name="Walter F."/>
            <person name="Albersmeier A."/>
            <person name="Kalinowski J."/>
            <person name="Ruckert C."/>
        </authorList>
    </citation>
    <scope>NUCLEOTIDE SEQUENCE</scope>
    <source>
        <strain evidence="1">KCTC 22164</strain>
    </source>
</reference>
<dbReference type="Proteomes" id="UP000631300">
    <property type="component" value="Unassembled WGS sequence"/>
</dbReference>
<name>A0A918JR69_9ALTE</name>
<dbReference type="Pfam" id="PF04134">
    <property type="entry name" value="DCC1-like"/>
    <property type="match status" value="1"/>
</dbReference>
<comment type="caution">
    <text evidence="1">The sequence shown here is derived from an EMBL/GenBank/DDBJ whole genome shotgun (WGS) entry which is preliminary data.</text>
</comment>
<protein>
    <submittedName>
        <fullName evidence="1">Redox protein</fullName>
    </submittedName>
</protein>
<accession>A0A918JR69</accession>
<sequence>MIIFYDGHCPLCRNEMHHLQRYDHQRRIEMVDIQSQTFAHNYPHLDWDALNNRIHVQLDDGTMISGLDATHKAWQAVGKGWLYAPLRWRIVRPVADWCYSKFARYRYTISFLLTGKRRGCEECIDDVQAHTVPVKHSKAKAARVRK</sequence>
<organism evidence="1 2">
    <name type="scientific">Alteromonas halophila</name>
    <dbReference type="NCBI Taxonomy" id="516698"/>
    <lineage>
        <taxon>Bacteria</taxon>
        <taxon>Pseudomonadati</taxon>
        <taxon>Pseudomonadota</taxon>
        <taxon>Gammaproteobacteria</taxon>
        <taxon>Alteromonadales</taxon>
        <taxon>Alteromonadaceae</taxon>
        <taxon>Alteromonas/Salinimonas group</taxon>
        <taxon>Alteromonas</taxon>
    </lineage>
</organism>
<reference evidence="1" key="2">
    <citation type="submission" date="2020-09" db="EMBL/GenBank/DDBJ databases">
        <authorList>
            <person name="Sun Q."/>
            <person name="Kim S."/>
        </authorList>
    </citation>
    <scope>NUCLEOTIDE SEQUENCE</scope>
    <source>
        <strain evidence="1">KCTC 22164</strain>
    </source>
</reference>
<dbReference type="AlphaFoldDB" id="A0A918JR69"/>
<proteinExistence type="predicted"/>
<gene>
    <name evidence="1" type="ORF">GCM10007391_27670</name>
</gene>
<dbReference type="PANTHER" id="PTHR34290">
    <property type="entry name" value="SI:CH73-390P7.2"/>
    <property type="match status" value="1"/>
</dbReference>